<dbReference type="Pfam" id="PF00005">
    <property type="entry name" value="ABC_tran"/>
    <property type="match status" value="1"/>
</dbReference>
<evidence type="ECO:0000256" key="1">
    <source>
        <dbReference type="ARBA" id="ARBA00004202"/>
    </source>
</evidence>
<comment type="subcellular location">
    <subcellularLocation>
        <location evidence="1">Cell membrane</location>
        <topology evidence="1">Peripheral membrane protein</topology>
    </subcellularLocation>
</comment>
<feature type="region of interest" description="Disordered" evidence="6">
    <location>
        <begin position="1"/>
        <end position="23"/>
    </location>
</feature>
<sequence>MTPASEAVTGGHYRAPPRPGTLPGMPVIEVTDLRCTYGAHVAVDGVDFTVERGEVFALLGANGAGKTTTLETLEGHRAPQGGRVRVFGHEPRTARRAVRRRTGVMLQDGGFAGELTVRETANLWARLGTRDGDVESDLAQLDLSHRADVAVEQLSGGEQRRLEVALAIHGRPELLIFDEPTTGLDPESRRRTWQVIGELVAAGTTILLTTHYLEEAEALADRVAILRDGRIAIAGTLGQVSAQLPARIAFRAPAVPLPPDLEALRVEGRVGEVVLETPRLQPDLARLLAWADAHDLTLDRLHARGGSLEDVFMTVVA</sequence>
<dbReference type="PROSITE" id="PS50893">
    <property type="entry name" value="ABC_TRANSPORTER_2"/>
    <property type="match status" value="1"/>
</dbReference>
<evidence type="ECO:0000256" key="3">
    <source>
        <dbReference type="ARBA" id="ARBA00022741"/>
    </source>
</evidence>
<evidence type="ECO:0000256" key="2">
    <source>
        <dbReference type="ARBA" id="ARBA00022448"/>
    </source>
</evidence>
<evidence type="ECO:0000256" key="6">
    <source>
        <dbReference type="SAM" id="MobiDB-lite"/>
    </source>
</evidence>
<dbReference type="GO" id="GO:0005886">
    <property type="term" value="C:plasma membrane"/>
    <property type="evidence" value="ECO:0007669"/>
    <property type="project" value="UniProtKB-SubCell"/>
</dbReference>
<evidence type="ECO:0000256" key="5">
    <source>
        <dbReference type="ARBA" id="ARBA00023251"/>
    </source>
</evidence>
<gene>
    <name evidence="8" type="ORF">C8N24_5082</name>
</gene>
<keyword evidence="5" id="KW-0046">Antibiotic resistance</keyword>
<feature type="domain" description="ABC transporter" evidence="7">
    <location>
        <begin position="28"/>
        <end position="253"/>
    </location>
</feature>
<reference evidence="8 9" key="1">
    <citation type="submission" date="2018-10" db="EMBL/GenBank/DDBJ databases">
        <title>Genomic Encyclopedia of Archaeal and Bacterial Type Strains, Phase II (KMG-II): from individual species to whole genera.</title>
        <authorList>
            <person name="Goeker M."/>
        </authorList>
    </citation>
    <scope>NUCLEOTIDE SEQUENCE [LARGE SCALE GENOMIC DNA]</scope>
    <source>
        <strain evidence="8 9">DSM 14954</strain>
    </source>
</reference>
<keyword evidence="9" id="KW-1185">Reference proteome</keyword>
<dbReference type="InterPro" id="IPR003439">
    <property type="entry name" value="ABC_transporter-like_ATP-bd"/>
</dbReference>
<evidence type="ECO:0000313" key="8">
    <source>
        <dbReference type="EMBL" id="RKQ87062.1"/>
    </source>
</evidence>
<comment type="caution">
    <text evidence="8">The sequence shown here is derived from an EMBL/GenBank/DDBJ whole genome shotgun (WGS) entry which is preliminary data.</text>
</comment>
<evidence type="ECO:0000313" key="9">
    <source>
        <dbReference type="Proteomes" id="UP000278962"/>
    </source>
</evidence>
<dbReference type="GO" id="GO:0046677">
    <property type="term" value="P:response to antibiotic"/>
    <property type="evidence" value="ECO:0007669"/>
    <property type="project" value="UniProtKB-KW"/>
</dbReference>
<dbReference type="Gene3D" id="3.40.50.300">
    <property type="entry name" value="P-loop containing nucleotide triphosphate hydrolases"/>
    <property type="match status" value="1"/>
</dbReference>
<dbReference type="SUPFAM" id="SSF52540">
    <property type="entry name" value="P-loop containing nucleoside triphosphate hydrolases"/>
    <property type="match status" value="1"/>
</dbReference>
<organism evidence="8 9">
    <name type="scientific">Solirubrobacter pauli</name>
    <dbReference type="NCBI Taxonomy" id="166793"/>
    <lineage>
        <taxon>Bacteria</taxon>
        <taxon>Bacillati</taxon>
        <taxon>Actinomycetota</taxon>
        <taxon>Thermoleophilia</taxon>
        <taxon>Solirubrobacterales</taxon>
        <taxon>Solirubrobacteraceae</taxon>
        <taxon>Solirubrobacter</taxon>
    </lineage>
</organism>
<dbReference type="PANTHER" id="PTHR42711:SF16">
    <property type="entry name" value="ABC TRANSPORTER ATP-BINDING PROTEIN"/>
    <property type="match status" value="1"/>
</dbReference>
<dbReference type="InterPro" id="IPR003593">
    <property type="entry name" value="AAA+_ATPase"/>
</dbReference>
<accession>A0A660L2F5</accession>
<dbReference type="Proteomes" id="UP000278962">
    <property type="component" value="Unassembled WGS sequence"/>
</dbReference>
<keyword evidence="2" id="KW-0813">Transport</keyword>
<dbReference type="SMART" id="SM00382">
    <property type="entry name" value="AAA"/>
    <property type="match status" value="1"/>
</dbReference>
<dbReference type="EMBL" id="RBIL01000002">
    <property type="protein sequence ID" value="RKQ87062.1"/>
    <property type="molecule type" value="Genomic_DNA"/>
</dbReference>
<dbReference type="InterPro" id="IPR050763">
    <property type="entry name" value="ABC_transporter_ATP-binding"/>
</dbReference>
<dbReference type="InterPro" id="IPR017871">
    <property type="entry name" value="ABC_transporter-like_CS"/>
</dbReference>
<dbReference type="CDD" id="cd03230">
    <property type="entry name" value="ABC_DR_subfamily_A"/>
    <property type="match status" value="1"/>
</dbReference>
<keyword evidence="3" id="KW-0547">Nucleotide-binding</keyword>
<dbReference type="PANTHER" id="PTHR42711">
    <property type="entry name" value="ABC TRANSPORTER ATP-BINDING PROTEIN"/>
    <property type="match status" value="1"/>
</dbReference>
<evidence type="ECO:0000259" key="7">
    <source>
        <dbReference type="PROSITE" id="PS50893"/>
    </source>
</evidence>
<protein>
    <submittedName>
        <fullName evidence="8">ABC-2 type transport system ATP-binding protein</fullName>
    </submittedName>
</protein>
<proteinExistence type="predicted"/>
<dbReference type="GO" id="GO:0016887">
    <property type="term" value="F:ATP hydrolysis activity"/>
    <property type="evidence" value="ECO:0007669"/>
    <property type="project" value="InterPro"/>
</dbReference>
<dbReference type="GO" id="GO:0005524">
    <property type="term" value="F:ATP binding"/>
    <property type="evidence" value="ECO:0007669"/>
    <property type="project" value="UniProtKB-KW"/>
</dbReference>
<dbReference type="InterPro" id="IPR027417">
    <property type="entry name" value="P-loop_NTPase"/>
</dbReference>
<dbReference type="AlphaFoldDB" id="A0A660L2F5"/>
<evidence type="ECO:0000256" key="4">
    <source>
        <dbReference type="ARBA" id="ARBA00022840"/>
    </source>
</evidence>
<keyword evidence="4 8" id="KW-0067">ATP-binding</keyword>
<name>A0A660L2F5_9ACTN</name>
<dbReference type="PROSITE" id="PS00211">
    <property type="entry name" value="ABC_TRANSPORTER_1"/>
    <property type="match status" value="1"/>
</dbReference>